<evidence type="ECO:0000313" key="6">
    <source>
        <dbReference type="EMBL" id="RLQ84233.1"/>
    </source>
</evidence>
<reference evidence="6 7" key="1">
    <citation type="submission" date="2018-10" db="EMBL/GenBank/DDBJ databases">
        <authorList>
            <person name="Li J."/>
        </authorList>
    </citation>
    <scope>NUCLEOTIDE SEQUENCE [LARGE SCALE GENOMIC DNA]</scope>
    <source>
        <strain evidence="6 7">ZD1-4</strain>
    </source>
</reference>
<evidence type="ECO:0000259" key="5">
    <source>
        <dbReference type="Pfam" id="PF07730"/>
    </source>
</evidence>
<keyword evidence="7" id="KW-1185">Reference proteome</keyword>
<evidence type="ECO:0000256" key="4">
    <source>
        <dbReference type="SAM" id="Phobius"/>
    </source>
</evidence>
<feature type="domain" description="Signal transduction histidine kinase subgroup 3 dimerisation and phosphoacceptor" evidence="5">
    <location>
        <begin position="236"/>
        <end position="302"/>
    </location>
</feature>
<feature type="transmembrane region" description="Helical" evidence="4">
    <location>
        <begin position="194"/>
        <end position="215"/>
    </location>
</feature>
<accession>A0A3L7J158</accession>
<dbReference type="PANTHER" id="PTHR24421:SF63">
    <property type="entry name" value="SENSOR HISTIDINE KINASE DESK"/>
    <property type="match status" value="1"/>
</dbReference>
<dbReference type="GO" id="GO:0046983">
    <property type="term" value="F:protein dimerization activity"/>
    <property type="evidence" value="ECO:0007669"/>
    <property type="project" value="InterPro"/>
</dbReference>
<keyword evidence="1" id="KW-0808">Transferase</keyword>
<dbReference type="Gene3D" id="3.30.565.10">
    <property type="entry name" value="Histidine kinase-like ATPase, C-terminal domain"/>
    <property type="match status" value="1"/>
</dbReference>
<dbReference type="GO" id="GO:0000155">
    <property type="term" value="F:phosphorelay sensor kinase activity"/>
    <property type="evidence" value="ECO:0007669"/>
    <property type="project" value="InterPro"/>
</dbReference>
<gene>
    <name evidence="6" type="ORF">D9V28_08460</name>
</gene>
<dbReference type="EMBL" id="RCWJ01000002">
    <property type="protein sequence ID" value="RLQ84233.1"/>
    <property type="molecule type" value="Genomic_DNA"/>
</dbReference>
<organism evidence="6 7">
    <name type="scientific">Mycetocola zhadangensis</name>
    <dbReference type="NCBI Taxonomy" id="1164595"/>
    <lineage>
        <taxon>Bacteria</taxon>
        <taxon>Bacillati</taxon>
        <taxon>Actinomycetota</taxon>
        <taxon>Actinomycetes</taxon>
        <taxon>Micrococcales</taxon>
        <taxon>Microbacteriaceae</taxon>
        <taxon>Mycetocola</taxon>
    </lineage>
</organism>
<proteinExistence type="predicted"/>
<dbReference type="Pfam" id="PF07730">
    <property type="entry name" value="HisKA_3"/>
    <property type="match status" value="1"/>
</dbReference>
<dbReference type="CDD" id="cd16917">
    <property type="entry name" value="HATPase_UhpB-NarQ-NarX-like"/>
    <property type="match status" value="1"/>
</dbReference>
<dbReference type="OrthoDB" id="5241784at2"/>
<dbReference type="Gene3D" id="1.20.5.1930">
    <property type="match status" value="1"/>
</dbReference>
<name>A0A3L7J158_9MICO</name>
<evidence type="ECO:0000256" key="2">
    <source>
        <dbReference type="ARBA" id="ARBA00022777"/>
    </source>
</evidence>
<dbReference type="Proteomes" id="UP000282460">
    <property type="component" value="Unassembled WGS sequence"/>
</dbReference>
<dbReference type="InterPro" id="IPR036890">
    <property type="entry name" value="HATPase_C_sf"/>
</dbReference>
<protein>
    <submittedName>
        <fullName evidence="6">Histidine kinase</fullName>
    </submittedName>
</protein>
<dbReference type="AlphaFoldDB" id="A0A3L7J158"/>
<keyword evidence="3" id="KW-0902">Two-component regulatory system</keyword>
<dbReference type="GO" id="GO:0016020">
    <property type="term" value="C:membrane"/>
    <property type="evidence" value="ECO:0007669"/>
    <property type="project" value="InterPro"/>
</dbReference>
<keyword evidence="4" id="KW-0472">Membrane</keyword>
<feature type="transmembrane region" description="Helical" evidence="4">
    <location>
        <begin position="163"/>
        <end position="182"/>
    </location>
</feature>
<comment type="caution">
    <text evidence="6">The sequence shown here is derived from an EMBL/GenBank/DDBJ whole genome shotgun (WGS) entry which is preliminary data.</text>
</comment>
<dbReference type="InterPro" id="IPR050482">
    <property type="entry name" value="Sensor_HK_TwoCompSys"/>
</dbReference>
<evidence type="ECO:0000313" key="7">
    <source>
        <dbReference type="Proteomes" id="UP000282460"/>
    </source>
</evidence>
<evidence type="ECO:0000256" key="3">
    <source>
        <dbReference type="ARBA" id="ARBA00023012"/>
    </source>
</evidence>
<keyword evidence="4" id="KW-1133">Transmembrane helix</keyword>
<dbReference type="InterPro" id="IPR011712">
    <property type="entry name" value="Sig_transdc_His_kin_sub3_dim/P"/>
</dbReference>
<keyword evidence="2 6" id="KW-0418">Kinase</keyword>
<evidence type="ECO:0000256" key="1">
    <source>
        <dbReference type="ARBA" id="ARBA00022679"/>
    </source>
</evidence>
<sequence>MSLLYAWGHVPLSTDRTAFVVSRYSAPIDSLDESQPAGQARSVQTTWMYTLGAIVFFFVVLDAILLLTALANFSASRSLLDGMLVALVLLSSVVQVRYCWFLRVGRGGGMPRLAWTVTLAAPALVAWVLGLFAEGAGLFAALPLWLAANVVAPLLPKRQRWTLILLAAIVTIAHPLLAAGLLNNPFDLDSAGRAWLLLSYGALLPAMILSSLWWWEIVVTLDRHRSVAADLAVAQERLRFASDLHDIQGHHLQVIALKSELAERMLAIDPDAAREHVHETRLIAKQALEETRALVAGLRDVDLASELENAREVLTAAGADCELQLGALPTGADVRRVLALVVREATTNILRHSSATRASIRLETTADGSTLEIDNNALNSATDATGQVDSSGLAGLRNRVSALNGQLVTEVSDDRFALRVSVPAKVRAEA</sequence>
<dbReference type="PANTHER" id="PTHR24421">
    <property type="entry name" value="NITRATE/NITRITE SENSOR PROTEIN NARX-RELATED"/>
    <property type="match status" value="1"/>
</dbReference>
<feature type="transmembrane region" description="Helical" evidence="4">
    <location>
        <begin position="83"/>
        <end position="101"/>
    </location>
</feature>
<keyword evidence="4" id="KW-0812">Transmembrane</keyword>
<feature type="transmembrane region" description="Helical" evidence="4">
    <location>
        <begin position="47"/>
        <end position="71"/>
    </location>
</feature>